<keyword evidence="12 14" id="KW-0411">Iron-sulfur</keyword>
<dbReference type="GO" id="GO:0030488">
    <property type="term" value="P:tRNA methylation"/>
    <property type="evidence" value="ECO:0007669"/>
    <property type="project" value="UniProtKB-UniRule"/>
</dbReference>
<feature type="active site" description="S-methylcysteine intermediate" evidence="14">
    <location>
        <position position="334"/>
    </location>
</feature>
<keyword evidence="17" id="KW-1185">Reference proteome</keyword>
<dbReference type="PANTHER" id="PTHR30544">
    <property type="entry name" value="23S RRNA METHYLTRANSFERASE"/>
    <property type="match status" value="1"/>
</dbReference>
<dbReference type="SFLD" id="SFLDS00029">
    <property type="entry name" value="Radical_SAM"/>
    <property type="match status" value="1"/>
</dbReference>
<dbReference type="STRING" id="479434.Sthe_1821"/>
<evidence type="ECO:0000256" key="11">
    <source>
        <dbReference type="ARBA" id="ARBA00023004"/>
    </source>
</evidence>
<dbReference type="PDBsum" id="6FZ6"/>
<keyword evidence="7 14" id="KW-0808">Transferase</keyword>
<organism evidence="16 17">
    <name type="scientific">Sphaerobacter thermophilus (strain ATCC 49802 / DSM 20745 / KCCM 41009 / NCIMB 13125 / S 6022)</name>
    <dbReference type="NCBI Taxonomy" id="479434"/>
    <lineage>
        <taxon>Bacteria</taxon>
        <taxon>Pseudomonadati</taxon>
        <taxon>Thermomicrobiota</taxon>
        <taxon>Thermomicrobia</taxon>
        <taxon>Sphaerobacterales</taxon>
        <taxon>Sphaerobacterineae</taxon>
        <taxon>Sphaerobacteraceae</taxon>
        <taxon>Sphaerobacter</taxon>
    </lineage>
</organism>
<dbReference type="SMR" id="D1C4T7"/>
<feature type="active site" description="Proton acceptor" evidence="14">
    <location>
        <position position="90"/>
    </location>
</feature>
<sequence>MALYDLTLAELEERLAADGVPRYRARQIFHWAYRQLAVDYDAMTVLPKTLRADLATRLPLTPLTPVREVQTDDGETIKTLFRTVDGQHIETVLMFYPDRTTVCVSCQVGCAVGCSFCATGMMGLTRNLTAGEMVAQVVAAARRAREAGRTLTNIVMMGMGEPFQNYEATMRMVRILHEEEGMNFGARRITVSTSGLVPFIDRLAREPFQVKLAVSLHAPNDDLRSSLVPLNRRYPIGELIAACRRYVGETGRRVTFEYVLIDGVNDSDANAEELARLLRGLLCHVNLIPLNPTPAAPFGRPSVERINRFEQILRARGIPATVRYSRGVDISAACGQLRAEYEAVAGA</sequence>
<dbReference type="Gene3D" id="3.20.20.70">
    <property type="entry name" value="Aldolase class I"/>
    <property type="match status" value="1"/>
</dbReference>
<dbReference type="Proteomes" id="UP000002027">
    <property type="component" value="Chromosome 1"/>
</dbReference>
<comment type="cofactor">
    <cofactor evidence="14">
        <name>[4Fe-4S] cluster</name>
        <dbReference type="ChEBI" id="CHEBI:49883"/>
    </cofactor>
    <text evidence="14">Binds 1 [4Fe-4S] cluster. The cluster is coordinated with 3 cysteines and an exchangeable S-adenosyl-L-methionine.</text>
</comment>
<dbReference type="GO" id="GO:0002935">
    <property type="term" value="F:tRNA (adenine(37)-C2)-methyltransferase activity"/>
    <property type="evidence" value="ECO:0007669"/>
    <property type="project" value="UniProtKB-UniRule"/>
</dbReference>
<dbReference type="NCBIfam" id="TIGR00048">
    <property type="entry name" value="rRNA_mod_RlmN"/>
    <property type="match status" value="1"/>
</dbReference>
<feature type="binding site" evidence="18">
    <location>
        <position position="192"/>
    </location>
    <ligand>
        <name>S-adenosyl-L-homocysteine</name>
        <dbReference type="ChEBI" id="CHEBI:57856"/>
    </ligand>
</feature>
<dbReference type="InterPro" id="IPR013785">
    <property type="entry name" value="Aldolase_TIM"/>
</dbReference>
<evidence type="ECO:0000256" key="5">
    <source>
        <dbReference type="ARBA" id="ARBA00022552"/>
    </source>
</evidence>
<dbReference type="KEGG" id="sti:Sthe_1821"/>
<gene>
    <name evidence="14" type="primary">rlmN</name>
    <name evidence="16" type="ordered locus">Sthe_1821</name>
</gene>
<comment type="subcellular location">
    <subcellularLocation>
        <location evidence="1 14">Cytoplasm</location>
    </subcellularLocation>
</comment>
<dbReference type="GO" id="GO:0070475">
    <property type="term" value="P:rRNA base methylation"/>
    <property type="evidence" value="ECO:0007669"/>
    <property type="project" value="UniProtKB-UniRule"/>
</dbReference>
<evidence type="ECO:0007829" key="18">
    <source>
        <dbReference type="PDB" id="6FZ6"/>
    </source>
</evidence>
<keyword evidence="9 14" id="KW-0819">tRNA processing</keyword>
<keyword evidence="10 14" id="KW-0479">Metal-binding</keyword>
<reference evidence="18" key="3">
    <citation type="submission" date="2018-03" db="PDB data bank">
        <title>Crystal Structure of a radical SAM methyltransferase from Sphaerobacter thermophilus.</title>
        <authorList>
            <person name="Shaw J.M."/>
            <person name="Hinchliffe P."/>
            <person name="Spencer J."/>
        </authorList>
    </citation>
    <scope>X-RAY CRYSTALLOGRAPHY (1.42 ANGSTROMS) IN COMPLEX WITH S-ADENOSYL-L-HOMOCYSTEINE AND [4FE-4S] CLUSTER</scope>
</reference>
<comment type="function">
    <text evidence="14">Specifically methylates position 2 of adenine 2503 in 23S rRNA and position 2 of adenine 37 in tRNAs.</text>
</comment>
<keyword evidence="11 14" id="KW-0408">Iron</keyword>
<comment type="catalytic activity">
    <reaction evidence="14">
        <text>adenosine(2503) in 23S rRNA + 2 reduced [2Fe-2S]-[ferredoxin] + 2 S-adenosyl-L-methionine = 2-methyladenosine(2503) in 23S rRNA + 5'-deoxyadenosine + L-methionine + 2 oxidized [2Fe-2S]-[ferredoxin] + S-adenosyl-L-homocysteine</text>
        <dbReference type="Rhea" id="RHEA:42916"/>
        <dbReference type="Rhea" id="RHEA-COMP:10000"/>
        <dbReference type="Rhea" id="RHEA-COMP:10001"/>
        <dbReference type="Rhea" id="RHEA-COMP:10152"/>
        <dbReference type="Rhea" id="RHEA-COMP:10282"/>
        <dbReference type="ChEBI" id="CHEBI:17319"/>
        <dbReference type="ChEBI" id="CHEBI:33737"/>
        <dbReference type="ChEBI" id="CHEBI:33738"/>
        <dbReference type="ChEBI" id="CHEBI:57844"/>
        <dbReference type="ChEBI" id="CHEBI:57856"/>
        <dbReference type="ChEBI" id="CHEBI:59789"/>
        <dbReference type="ChEBI" id="CHEBI:74411"/>
        <dbReference type="ChEBI" id="CHEBI:74497"/>
        <dbReference type="EC" id="2.1.1.192"/>
    </reaction>
</comment>
<dbReference type="RefSeq" id="WP_012872300.1">
    <property type="nucleotide sequence ID" value="NC_013523.1"/>
</dbReference>
<dbReference type="EC" id="2.1.1.192" evidence="14"/>
<dbReference type="GO" id="GO:0005737">
    <property type="term" value="C:cytoplasm"/>
    <property type="evidence" value="ECO:0007669"/>
    <property type="project" value="UniProtKB-SubCell"/>
</dbReference>
<keyword evidence="18" id="KW-0002">3D-structure</keyword>
<evidence type="ECO:0000256" key="8">
    <source>
        <dbReference type="ARBA" id="ARBA00022691"/>
    </source>
</evidence>
<evidence type="ECO:0000256" key="4">
    <source>
        <dbReference type="ARBA" id="ARBA00022490"/>
    </source>
</evidence>
<feature type="binding site" evidence="14">
    <location>
        <position position="114"/>
    </location>
    <ligand>
        <name>[4Fe-4S] cluster</name>
        <dbReference type="ChEBI" id="CHEBI:49883"/>
        <note>4Fe-4S-S-AdoMet</note>
    </ligand>
</feature>
<feature type="domain" description="Radical SAM core" evidence="15">
    <location>
        <begin position="96"/>
        <end position="329"/>
    </location>
</feature>
<feature type="binding site" evidence="18">
    <location>
        <position position="117"/>
    </location>
    <ligand>
        <name>[4Fe-4S] cluster</name>
        <dbReference type="ChEBI" id="CHEBI:49883"/>
    </ligand>
</feature>
<dbReference type="AlphaFoldDB" id="D1C4T7"/>
<dbReference type="HAMAP" id="MF_01849">
    <property type="entry name" value="RNA_methyltr_RlmN"/>
    <property type="match status" value="1"/>
</dbReference>
<evidence type="ECO:0000313" key="16">
    <source>
        <dbReference type="EMBL" id="ACZ39254.1"/>
    </source>
</evidence>
<dbReference type="SFLD" id="SFLDF00275">
    <property type="entry name" value="adenosine_C2_methyltransferase"/>
    <property type="match status" value="1"/>
</dbReference>
<feature type="binding site" evidence="14">
    <location>
        <begin position="215"/>
        <end position="217"/>
    </location>
    <ligand>
        <name>S-adenosyl-L-methionine</name>
        <dbReference type="ChEBI" id="CHEBI:59789"/>
    </ligand>
</feature>
<keyword evidence="8 14" id="KW-0949">S-adenosyl-L-methionine</keyword>
<feature type="binding site" evidence="14">
    <location>
        <begin position="160"/>
        <end position="161"/>
    </location>
    <ligand>
        <name>S-adenosyl-L-methionine</name>
        <dbReference type="ChEBI" id="CHEBI:59789"/>
    </ligand>
</feature>
<dbReference type="EMBL" id="CP001823">
    <property type="protein sequence ID" value="ACZ39254.1"/>
    <property type="molecule type" value="Genomic_DNA"/>
</dbReference>
<reference evidence="17" key="1">
    <citation type="submission" date="2009-11" db="EMBL/GenBank/DDBJ databases">
        <title>The complete chromosome 1 of Sphaerobacter thermophilus DSM 20745.</title>
        <authorList>
            <person name="Lucas S."/>
            <person name="Copeland A."/>
            <person name="Lapidus A."/>
            <person name="Glavina del Rio T."/>
            <person name="Dalin E."/>
            <person name="Tice H."/>
            <person name="Bruce D."/>
            <person name="Goodwin L."/>
            <person name="Pitluck S."/>
            <person name="Kyrpides N."/>
            <person name="Mavromatis K."/>
            <person name="Ivanova N."/>
            <person name="Mikhailova N."/>
            <person name="LaButti K.M."/>
            <person name="Clum A."/>
            <person name="Sun H.I."/>
            <person name="Brettin T."/>
            <person name="Detter J.C."/>
            <person name="Han C."/>
            <person name="Larimer F."/>
            <person name="Land M."/>
            <person name="Hauser L."/>
            <person name="Markowitz V."/>
            <person name="Cheng J.F."/>
            <person name="Hugenholtz P."/>
            <person name="Woyke T."/>
            <person name="Wu D."/>
            <person name="Steenblock K."/>
            <person name="Schneider S."/>
            <person name="Pukall R."/>
            <person name="Goeker M."/>
            <person name="Klenk H.P."/>
            <person name="Eisen J.A."/>
        </authorList>
    </citation>
    <scope>NUCLEOTIDE SEQUENCE [LARGE SCALE GENOMIC DNA]</scope>
    <source>
        <strain evidence="17">ATCC 49802 / DSM 20745 / S 6022</strain>
    </source>
</reference>
<evidence type="ECO:0000256" key="1">
    <source>
        <dbReference type="ARBA" id="ARBA00004496"/>
    </source>
</evidence>
<feature type="binding site" evidence="14">
    <location>
        <position position="291"/>
    </location>
    <ligand>
        <name>S-adenosyl-L-methionine</name>
        <dbReference type="ChEBI" id="CHEBI:59789"/>
    </ligand>
</feature>
<dbReference type="GO" id="GO:0000049">
    <property type="term" value="F:tRNA binding"/>
    <property type="evidence" value="ECO:0007669"/>
    <property type="project" value="UniProtKB-UniRule"/>
</dbReference>
<keyword evidence="6 14" id="KW-0489">Methyltransferase</keyword>
<reference evidence="16 17" key="2">
    <citation type="journal article" date="2010" name="Stand. Genomic Sci.">
        <title>Complete genome sequence of Desulfohalobium retbaense type strain (HR(100)).</title>
        <authorList>
            <person name="Spring S."/>
            <person name="Nolan M."/>
            <person name="Lapidus A."/>
            <person name="Glavina Del Rio T."/>
            <person name="Copeland A."/>
            <person name="Tice H."/>
            <person name="Cheng J.F."/>
            <person name="Lucas S."/>
            <person name="Land M."/>
            <person name="Chen F."/>
            <person name="Bruce D."/>
            <person name="Goodwin L."/>
            <person name="Pitluck S."/>
            <person name="Ivanova N."/>
            <person name="Mavromatis K."/>
            <person name="Mikhailova N."/>
            <person name="Pati A."/>
            <person name="Chen A."/>
            <person name="Palaniappan K."/>
            <person name="Hauser L."/>
            <person name="Chang Y.J."/>
            <person name="Jeffries C.D."/>
            <person name="Munk C."/>
            <person name="Kiss H."/>
            <person name="Chain P."/>
            <person name="Han C."/>
            <person name="Brettin T."/>
            <person name="Detter J.C."/>
            <person name="Schuler E."/>
            <person name="Goker M."/>
            <person name="Rohde M."/>
            <person name="Bristow J."/>
            <person name="Eisen J.A."/>
            <person name="Markowitz V."/>
            <person name="Hugenholtz P."/>
            <person name="Kyrpides N.C."/>
            <person name="Klenk H.P."/>
        </authorList>
    </citation>
    <scope>NUCLEOTIDE SEQUENCE [LARGE SCALE GENOMIC DNA]</scope>
    <source>
        <strain evidence="17">ATCC 49802 / DSM 20745 / S 6022</strain>
    </source>
</reference>
<feature type="binding site" evidence="18">
    <location>
        <position position="215"/>
    </location>
    <ligand>
        <name>S-adenosyl-L-homocysteine</name>
        <dbReference type="ChEBI" id="CHEBI:57856"/>
    </ligand>
</feature>
<dbReference type="FunFam" id="3.20.20.70:FF:000014">
    <property type="entry name" value="Probable dual-specificity RNA methyltransferase RlmN"/>
    <property type="match status" value="1"/>
</dbReference>
<evidence type="ECO:0000256" key="12">
    <source>
        <dbReference type="ARBA" id="ARBA00023014"/>
    </source>
</evidence>
<evidence type="ECO:0000256" key="2">
    <source>
        <dbReference type="ARBA" id="ARBA00007544"/>
    </source>
</evidence>
<evidence type="ECO:0000256" key="6">
    <source>
        <dbReference type="ARBA" id="ARBA00022603"/>
    </source>
</evidence>
<keyword evidence="4 14" id="KW-0963">Cytoplasm</keyword>
<dbReference type="PIRSF" id="PIRSF006004">
    <property type="entry name" value="CHP00048"/>
    <property type="match status" value="1"/>
</dbReference>
<dbReference type="Pfam" id="PF21016">
    <property type="entry name" value="RlmN_N"/>
    <property type="match status" value="1"/>
</dbReference>
<feature type="binding site" evidence="18">
    <location>
        <position position="116"/>
    </location>
    <ligand>
        <name>S-adenosyl-L-homocysteine</name>
        <dbReference type="ChEBI" id="CHEBI:57856"/>
    </ligand>
</feature>
<dbReference type="PDB" id="6FZ6">
    <property type="method" value="X-ray"/>
    <property type="resolution" value="1.42 A"/>
    <property type="chains" value="A/B=1-347"/>
</dbReference>
<evidence type="ECO:0000256" key="7">
    <source>
        <dbReference type="ARBA" id="ARBA00022679"/>
    </source>
</evidence>
<dbReference type="PROSITE" id="PS51918">
    <property type="entry name" value="RADICAL_SAM"/>
    <property type="match status" value="1"/>
</dbReference>
<feature type="binding site" evidence="18">
    <location>
        <position position="217"/>
    </location>
    <ligand>
        <name>S-adenosyl-L-homocysteine</name>
        <dbReference type="ChEBI" id="CHEBI:57856"/>
    </ligand>
</feature>
<feature type="binding site" evidence="14">
    <location>
        <position position="117"/>
    </location>
    <ligand>
        <name>[4Fe-4S] cluster</name>
        <dbReference type="ChEBI" id="CHEBI:49883"/>
        <note>4Fe-4S-S-AdoMet</note>
    </ligand>
</feature>
<dbReference type="InterPro" id="IPR007197">
    <property type="entry name" value="rSAM"/>
</dbReference>
<keyword evidence="3 14" id="KW-0004">4Fe-4S</keyword>
<dbReference type="Pfam" id="PF04055">
    <property type="entry name" value="Radical_SAM"/>
    <property type="match status" value="1"/>
</dbReference>
<dbReference type="GO" id="GO:0070040">
    <property type="term" value="F:rRNA (adenine(2503)-C2-)-methyltransferase activity"/>
    <property type="evidence" value="ECO:0007669"/>
    <property type="project" value="UniProtKB-UniRule"/>
</dbReference>
<comment type="miscellaneous">
    <text evidence="14">Reaction proceeds by a ping-pong mechanism involving intermediate methylation of a conserved cysteine residue.</text>
</comment>
<dbReference type="InterPro" id="IPR048641">
    <property type="entry name" value="RlmN_N"/>
</dbReference>
<dbReference type="Gene3D" id="1.10.150.530">
    <property type="match status" value="1"/>
</dbReference>
<dbReference type="FunCoup" id="D1C4T7">
    <property type="interactions" value="455"/>
</dbReference>
<dbReference type="HOGENOM" id="CLU_029101_0_2_0"/>
<dbReference type="InParanoid" id="D1C4T7"/>
<dbReference type="GO" id="GO:0019843">
    <property type="term" value="F:rRNA binding"/>
    <property type="evidence" value="ECO:0007669"/>
    <property type="project" value="UniProtKB-UniRule"/>
</dbReference>
<dbReference type="SFLD" id="SFLDG01062">
    <property type="entry name" value="methyltransferase_(Class_A)"/>
    <property type="match status" value="1"/>
</dbReference>
<keyword evidence="13 14" id="KW-1015">Disulfide bond</keyword>
<evidence type="ECO:0000256" key="3">
    <source>
        <dbReference type="ARBA" id="ARBA00022485"/>
    </source>
</evidence>
<dbReference type="InterPro" id="IPR058240">
    <property type="entry name" value="rSAM_sf"/>
</dbReference>
<feature type="binding site" evidence="18">
    <location>
        <position position="110"/>
    </location>
    <ligand>
        <name>[4Fe-4S] cluster</name>
        <dbReference type="ChEBI" id="CHEBI:49883"/>
    </ligand>
</feature>
<dbReference type="InterPro" id="IPR004383">
    <property type="entry name" value="rRNA_lsu_MTrfase_RlmN/Cfr"/>
</dbReference>
<feature type="binding site" evidence="18">
    <location>
        <position position="291"/>
    </location>
    <ligand>
        <name>S-adenosyl-L-homocysteine</name>
        <dbReference type="ChEBI" id="CHEBI:57856"/>
    </ligand>
</feature>
<dbReference type="CDD" id="cd01335">
    <property type="entry name" value="Radical_SAM"/>
    <property type="match status" value="1"/>
</dbReference>
<feature type="binding site" evidence="14">
    <location>
        <position position="192"/>
    </location>
    <ligand>
        <name>S-adenosyl-L-methionine</name>
        <dbReference type="ChEBI" id="CHEBI:59789"/>
    </ligand>
</feature>
<evidence type="ECO:0000256" key="10">
    <source>
        <dbReference type="ARBA" id="ARBA00022723"/>
    </source>
</evidence>
<name>D1C4T7_SPHTD</name>
<dbReference type="eggNOG" id="COG0820">
    <property type="taxonomic scope" value="Bacteria"/>
</dbReference>
<dbReference type="InterPro" id="IPR040072">
    <property type="entry name" value="Methyltransferase_A"/>
</dbReference>
<evidence type="ECO:0000256" key="14">
    <source>
        <dbReference type="HAMAP-Rule" id="MF_01849"/>
    </source>
</evidence>
<evidence type="ECO:0000256" key="9">
    <source>
        <dbReference type="ARBA" id="ARBA00022694"/>
    </source>
</evidence>
<accession>D1C4T7</accession>
<comment type="catalytic activity">
    <reaction evidence="14">
        <text>adenosine(37) in tRNA + 2 reduced [2Fe-2S]-[ferredoxin] + 2 S-adenosyl-L-methionine = 2-methyladenosine(37) in tRNA + 5'-deoxyadenosine + L-methionine + 2 oxidized [2Fe-2S]-[ferredoxin] + S-adenosyl-L-homocysteine</text>
        <dbReference type="Rhea" id="RHEA:43332"/>
        <dbReference type="Rhea" id="RHEA-COMP:10000"/>
        <dbReference type="Rhea" id="RHEA-COMP:10001"/>
        <dbReference type="Rhea" id="RHEA-COMP:10162"/>
        <dbReference type="Rhea" id="RHEA-COMP:10485"/>
        <dbReference type="ChEBI" id="CHEBI:17319"/>
        <dbReference type="ChEBI" id="CHEBI:33737"/>
        <dbReference type="ChEBI" id="CHEBI:33738"/>
        <dbReference type="ChEBI" id="CHEBI:57844"/>
        <dbReference type="ChEBI" id="CHEBI:57856"/>
        <dbReference type="ChEBI" id="CHEBI:59789"/>
        <dbReference type="ChEBI" id="CHEBI:74411"/>
        <dbReference type="ChEBI" id="CHEBI:74497"/>
        <dbReference type="EC" id="2.1.1.192"/>
    </reaction>
</comment>
<evidence type="ECO:0000256" key="13">
    <source>
        <dbReference type="ARBA" id="ARBA00023157"/>
    </source>
</evidence>
<feature type="binding site" evidence="14">
    <location>
        <position position="110"/>
    </location>
    <ligand>
        <name>[4Fe-4S] cluster</name>
        <dbReference type="ChEBI" id="CHEBI:49883"/>
        <note>4Fe-4S-S-AdoMet</note>
    </ligand>
</feature>
<dbReference type="GO" id="GO:0051539">
    <property type="term" value="F:4 iron, 4 sulfur cluster binding"/>
    <property type="evidence" value="ECO:0007669"/>
    <property type="project" value="UniProtKB-UniRule"/>
</dbReference>
<dbReference type="GO" id="GO:0046872">
    <property type="term" value="F:metal ion binding"/>
    <property type="evidence" value="ECO:0007669"/>
    <property type="project" value="UniProtKB-KW"/>
</dbReference>
<comment type="similarity">
    <text evidence="2 14">Belongs to the radical SAM superfamily. RlmN family.</text>
</comment>
<keyword evidence="5 14" id="KW-0698">rRNA processing</keyword>
<comment type="caution">
    <text evidence="14">Lacks conserved residue(s) required for the propagation of feature annotation.</text>
</comment>
<dbReference type="InterPro" id="IPR027492">
    <property type="entry name" value="RNA_MTrfase_RlmN"/>
</dbReference>
<feature type="binding site" evidence="18">
    <location>
        <position position="114"/>
    </location>
    <ligand>
        <name>[4Fe-4S] cluster</name>
        <dbReference type="ChEBI" id="CHEBI:49883"/>
    </ligand>
</feature>
<evidence type="ECO:0000259" key="15">
    <source>
        <dbReference type="PROSITE" id="PS51918"/>
    </source>
</evidence>
<feature type="binding site" evidence="18">
    <location>
        <position position="161"/>
    </location>
    <ligand>
        <name>S-adenosyl-L-homocysteine</name>
        <dbReference type="ChEBI" id="CHEBI:57856"/>
    </ligand>
</feature>
<dbReference type="PANTHER" id="PTHR30544:SF5">
    <property type="entry name" value="RADICAL SAM CORE DOMAIN-CONTAINING PROTEIN"/>
    <property type="match status" value="1"/>
</dbReference>
<proteinExistence type="evidence at protein level"/>
<dbReference type="SUPFAM" id="SSF102114">
    <property type="entry name" value="Radical SAM enzymes"/>
    <property type="match status" value="1"/>
</dbReference>
<evidence type="ECO:0000313" key="17">
    <source>
        <dbReference type="Proteomes" id="UP000002027"/>
    </source>
</evidence>
<protein>
    <recommendedName>
        <fullName evidence="14">Probable dual-specificity RNA methyltransferase RlmN</fullName>
        <ecNumber evidence="14">2.1.1.192</ecNumber>
    </recommendedName>
    <alternativeName>
        <fullName evidence="14">23S rRNA (adenine(2503)-C(2))-methyltransferase</fullName>
    </alternativeName>
    <alternativeName>
        <fullName evidence="14">23S rRNA m2A2503 methyltransferase</fullName>
    </alternativeName>
    <alternativeName>
        <fullName evidence="14">Ribosomal RNA large subunit methyltransferase N</fullName>
    </alternativeName>
    <alternativeName>
        <fullName evidence="14">tRNA (adenine(37)-C(2))-methyltransferase</fullName>
    </alternativeName>
    <alternativeName>
        <fullName evidence="14">tRNA m2A37 methyltransferase</fullName>
    </alternativeName>
</protein>